<feature type="domain" description="Response regulatory" evidence="8">
    <location>
        <begin position="8"/>
        <end position="122"/>
    </location>
</feature>
<gene>
    <name evidence="9" type="ORF">SAMN02746065_105148</name>
</gene>
<keyword evidence="1" id="KW-0547">Nucleotide-binding</keyword>
<dbReference type="STRING" id="1121400.SAMN02746065_105148"/>
<dbReference type="SUPFAM" id="SSF52172">
    <property type="entry name" value="CheY-like"/>
    <property type="match status" value="1"/>
</dbReference>
<dbReference type="Gene3D" id="1.10.8.60">
    <property type="match status" value="1"/>
</dbReference>
<dbReference type="InterPro" id="IPR058031">
    <property type="entry name" value="AAA_lid_NorR"/>
</dbReference>
<keyword evidence="5" id="KW-0597">Phosphoprotein</keyword>
<dbReference type="SUPFAM" id="SSF46689">
    <property type="entry name" value="Homeodomain-like"/>
    <property type="match status" value="1"/>
</dbReference>
<dbReference type="Pfam" id="PF02954">
    <property type="entry name" value="HTH_8"/>
    <property type="match status" value="1"/>
</dbReference>
<evidence type="ECO:0000256" key="5">
    <source>
        <dbReference type="PROSITE-ProRule" id="PRU00169"/>
    </source>
</evidence>
<dbReference type="OrthoDB" id="9763792at2"/>
<dbReference type="InterPro" id="IPR001789">
    <property type="entry name" value="Sig_transdc_resp-reg_receiver"/>
</dbReference>
<dbReference type="InterPro" id="IPR002197">
    <property type="entry name" value="HTH_Fis"/>
</dbReference>
<protein>
    <submittedName>
        <fullName evidence="9">PAS domain S-box-containing protein</fullName>
    </submittedName>
</protein>
<dbReference type="PROSITE" id="PS50045">
    <property type="entry name" value="SIGMA54_INTERACT_4"/>
    <property type="match status" value="1"/>
</dbReference>
<dbReference type="InterPro" id="IPR027417">
    <property type="entry name" value="P-loop_NTPase"/>
</dbReference>
<feature type="coiled-coil region" evidence="6">
    <location>
        <begin position="117"/>
        <end position="144"/>
    </location>
</feature>
<dbReference type="InterPro" id="IPR025944">
    <property type="entry name" value="Sigma_54_int_dom_CS"/>
</dbReference>
<keyword evidence="3" id="KW-0805">Transcription regulation</keyword>
<evidence type="ECO:0000256" key="6">
    <source>
        <dbReference type="SAM" id="Coils"/>
    </source>
</evidence>
<dbReference type="Gene3D" id="3.40.50.2300">
    <property type="match status" value="1"/>
</dbReference>
<proteinExistence type="predicted"/>
<dbReference type="PANTHER" id="PTHR32071">
    <property type="entry name" value="TRANSCRIPTIONAL REGULATORY PROTEIN"/>
    <property type="match status" value="1"/>
</dbReference>
<keyword evidence="4" id="KW-0804">Transcription</keyword>
<dbReference type="Proteomes" id="UP000192418">
    <property type="component" value="Unassembled WGS sequence"/>
</dbReference>
<dbReference type="PANTHER" id="PTHR32071:SF113">
    <property type="entry name" value="ALGINATE BIOSYNTHESIS TRANSCRIPTIONAL REGULATORY PROTEIN ALGB"/>
    <property type="match status" value="1"/>
</dbReference>
<dbReference type="Gene3D" id="1.10.10.60">
    <property type="entry name" value="Homeodomain-like"/>
    <property type="match status" value="1"/>
</dbReference>
<dbReference type="InterPro" id="IPR003593">
    <property type="entry name" value="AAA+_ATPase"/>
</dbReference>
<evidence type="ECO:0000259" key="8">
    <source>
        <dbReference type="PROSITE" id="PS50110"/>
    </source>
</evidence>
<dbReference type="AlphaFoldDB" id="A0A1W2AJN1"/>
<dbReference type="Pfam" id="PF00158">
    <property type="entry name" value="Sigma54_activat"/>
    <property type="match status" value="1"/>
</dbReference>
<dbReference type="RefSeq" id="WP_084067694.1">
    <property type="nucleotide sequence ID" value="NZ_FWXY01000005.1"/>
</dbReference>
<dbReference type="InterPro" id="IPR002078">
    <property type="entry name" value="Sigma_54_int"/>
</dbReference>
<dbReference type="InterPro" id="IPR000014">
    <property type="entry name" value="PAS"/>
</dbReference>
<dbReference type="SUPFAM" id="SSF52540">
    <property type="entry name" value="P-loop containing nucleoside triphosphate hydrolases"/>
    <property type="match status" value="1"/>
</dbReference>
<keyword evidence="6" id="KW-0175">Coiled coil</keyword>
<dbReference type="InterPro" id="IPR013656">
    <property type="entry name" value="PAS_4"/>
</dbReference>
<dbReference type="Pfam" id="PF00072">
    <property type="entry name" value="Response_reg"/>
    <property type="match status" value="1"/>
</dbReference>
<dbReference type="PROSITE" id="PS00688">
    <property type="entry name" value="SIGMA54_INTERACT_3"/>
    <property type="match status" value="1"/>
</dbReference>
<organism evidence="9 10">
    <name type="scientific">Desulfocicer vacuolatum DSM 3385</name>
    <dbReference type="NCBI Taxonomy" id="1121400"/>
    <lineage>
        <taxon>Bacteria</taxon>
        <taxon>Pseudomonadati</taxon>
        <taxon>Thermodesulfobacteriota</taxon>
        <taxon>Desulfobacteria</taxon>
        <taxon>Desulfobacterales</taxon>
        <taxon>Desulfobacteraceae</taxon>
        <taxon>Desulfocicer</taxon>
    </lineage>
</organism>
<keyword evidence="10" id="KW-1185">Reference proteome</keyword>
<dbReference type="PROSITE" id="PS00675">
    <property type="entry name" value="SIGMA54_INTERACT_1"/>
    <property type="match status" value="1"/>
</dbReference>
<dbReference type="EMBL" id="FWXY01000005">
    <property type="protein sequence ID" value="SMC60895.1"/>
    <property type="molecule type" value="Genomic_DNA"/>
</dbReference>
<dbReference type="InterPro" id="IPR009057">
    <property type="entry name" value="Homeodomain-like_sf"/>
</dbReference>
<evidence type="ECO:0000313" key="9">
    <source>
        <dbReference type="EMBL" id="SMC60895.1"/>
    </source>
</evidence>
<accession>A0A1W2AJN1</accession>
<feature type="modified residue" description="4-aspartylphosphate" evidence="5">
    <location>
        <position position="57"/>
    </location>
</feature>
<dbReference type="Pfam" id="PF25601">
    <property type="entry name" value="AAA_lid_14"/>
    <property type="match status" value="1"/>
</dbReference>
<dbReference type="FunFam" id="3.40.50.300:FF:000006">
    <property type="entry name" value="DNA-binding transcriptional regulator NtrC"/>
    <property type="match status" value="1"/>
</dbReference>
<dbReference type="SMART" id="SM00448">
    <property type="entry name" value="REC"/>
    <property type="match status" value="1"/>
</dbReference>
<keyword evidence="2" id="KW-0067">ATP-binding</keyword>
<name>A0A1W2AJN1_9BACT</name>
<evidence type="ECO:0000313" key="10">
    <source>
        <dbReference type="Proteomes" id="UP000192418"/>
    </source>
</evidence>
<evidence type="ECO:0000256" key="2">
    <source>
        <dbReference type="ARBA" id="ARBA00022840"/>
    </source>
</evidence>
<dbReference type="Pfam" id="PF08448">
    <property type="entry name" value="PAS_4"/>
    <property type="match status" value="1"/>
</dbReference>
<dbReference type="SMART" id="SM00382">
    <property type="entry name" value="AAA"/>
    <property type="match status" value="1"/>
</dbReference>
<sequence>MSVKNAPRVVVIDDEESIRYSFKTFLVNDGYQVDCAETLSVGLELIHRRFPDIIFTDILLGDDNGLKVLEKVRELQLYTPVIMITGQPSIDTASEAVRLGAYDYMVKPIIKDTLLRVARSALKNKQLIDEREKLTAEKDRYRNHLDAVFASVNDAIITVDNSRRIIASNHAANTICQVEENALRGCKIDALNNPCLMSCLGTIDATLEKREAMHVDKKEFIASNGTPMVISITCSPLLSSHGKSLGAALVVKDMTRLDFLETLVKESSPFTRLIGHSLKMHKVYDLIRALADTDATVLITGETGTGKNLVAREIHELSRRCQHTMVTVRCSSLSENLLESELFGHVKGAFTGAMKDKIGRFQLCDKGSIFLDEIGEISPVMQLKLLSVLQDREFERVGDTTPIRVDTRIIAATNKNLKDEVKKKDFREDLYYRLNVVEIKMPPLRERHGDIPLLVNHFITKFQQRYNKPITALSNEVMQNFTAYQWPGNVRELEHAVEHAFVLCRTETIEMEHIPCEIKDALMPDLHRRTVSPSMEKEELLSVLKKTGWNKAKTARLLGVSRPTLYRKLEKYQLEDPPQDTV</sequence>
<feature type="domain" description="Sigma-54 factor interaction" evidence="7">
    <location>
        <begin position="273"/>
        <end position="502"/>
    </location>
</feature>
<evidence type="ECO:0000259" key="7">
    <source>
        <dbReference type="PROSITE" id="PS50045"/>
    </source>
</evidence>
<evidence type="ECO:0000256" key="4">
    <source>
        <dbReference type="ARBA" id="ARBA00023163"/>
    </source>
</evidence>
<dbReference type="GO" id="GO:0000160">
    <property type="term" value="P:phosphorelay signal transduction system"/>
    <property type="evidence" value="ECO:0007669"/>
    <property type="project" value="InterPro"/>
</dbReference>
<dbReference type="SUPFAM" id="SSF55785">
    <property type="entry name" value="PYP-like sensor domain (PAS domain)"/>
    <property type="match status" value="1"/>
</dbReference>
<evidence type="ECO:0000256" key="1">
    <source>
        <dbReference type="ARBA" id="ARBA00022741"/>
    </source>
</evidence>
<dbReference type="GO" id="GO:0006355">
    <property type="term" value="P:regulation of DNA-templated transcription"/>
    <property type="evidence" value="ECO:0007669"/>
    <property type="project" value="InterPro"/>
</dbReference>
<dbReference type="PRINTS" id="PR01590">
    <property type="entry name" value="HTHFIS"/>
</dbReference>
<dbReference type="Gene3D" id="3.30.450.20">
    <property type="entry name" value="PAS domain"/>
    <property type="match status" value="1"/>
</dbReference>
<dbReference type="GO" id="GO:0043565">
    <property type="term" value="F:sequence-specific DNA binding"/>
    <property type="evidence" value="ECO:0007669"/>
    <property type="project" value="InterPro"/>
</dbReference>
<dbReference type="CDD" id="cd00009">
    <property type="entry name" value="AAA"/>
    <property type="match status" value="1"/>
</dbReference>
<dbReference type="GO" id="GO:0005524">
    <property type="term" value="F:ATP binding"/>
    <property type="evidence" value="ECO:0007669"/>
    <property type="project" value="UniProtKB-KW"/>
</dbReference>
<evidence type="ECO:0000256" key="3">
    <source>
        <dbReference type="ARBA" id="ARBA00023015"/>
    </source>
</evidence>
<dbReference type="NCBIfam" id="TIGR00229">
    <property type="entry name" value="sensory_box"/>
    <property type="match status" value="1"/>
</dbReference>
<dbReference type="PROSITE" id="PS50110">
    <property type="entry name" value="RESPONSE_REGULATORY"/>
    <property type="match status" value="1"/>
</dbReference>
<dbReference type="Gene3D" id="3.40.50.300">
    <property type="entry name" value="P-loop containing nucleotide triphosphate hydrolases"/>
    <property type="match status" value="1"/>
</dbReference>
<dbReference type="InterPro" id="IPR035965">
    <property type="entry name" value="PAS-like_dom_sf"/>
</dbReference>
<reference evidence="9 10" key="1">
    <citation type="submission" date="2017-04" db="EMBL/GenBank/DDBJ databases">
        <authorList>
            <person name="Afonso C.L."/>
            <person name="Miller P.J."/>
            <person name="Scott M.A."/>
            <person name="Spackman E."/>
            <person name="Goraichik I."/>
            <person name="Dimitrov K.M."/>
            <person name="Suarez D.L."/>
            <person name="Swayne D.E."/>
        </authorList>
    </citation>
    <scope>NUCLEOTIDE SEQUENCE [LARGE SCALE GENOMIC DNA]</scope>
    <source>
        <strain evidence="9 10">DSM 3385</strain>
    </source>
</reference>
<dbReference type="InterPro" id="IPR011006">
    <property type="entry name" value="CheY-like_superfamily"/>
</dbReference>
<dbReference type="InterPro" id="IPR025662">
    <property type="entry name" value="Sigma_54_int_dom_ATP-bd_1"/>
</dbReference>